<evidence type="ECO:0000259" key="6">
    <source>
        <dbReference type="Pfam" id="PF04116"/>
    </source>
</evidence>
<dbReference type="GO" id="GO:0008610">
    <property type="term" value="P:lipid biosynthetic process"/>
    <property type="evidence" value="ECO:0007669"/>
    <property type="project" value="InterPro"/>
</dbReference>
<proteinExistence type="predicted"/>
<evidence type="ECO:0000256" key="1">
    <source>
        <dbReference type="ARBA" id="ARBA00004370"/>
    </source>
</evidence>
<evidence type="ECO:0000313" key="7">
    <source>
        <dbReference type="EMBL" id="PWK53760.1"/>
    </source>
</evidence>
<accession>A0A316G1T0</accession>
<name>A0A316G1T0_9GAMM</name>
<protein>
    <submittedName>
        <fullName evidence="7">Sterol desaturase/sphingolipid hydroxylase (Fatty acid hydroxylase superfamily)</fullName>
    </submittedName>
</protein>
<organism evidence="7 8">
    <name type="scientific">Pleionea mediterranea</name>
    <dbReference type="NCBI Taxonomy" id="523701"/>
    <lineage>
        <taxon>Bacteria</taxon>
        <taxon>Pseudomonadati</taxon>
        <taxon>Pseudomonadota</taxon>
        <taxon>Gammaproteobacteria</taxon>
        <taxon>Oceanospirillales</taxon>
        <taxon>Pleioneaceae</taxon>
        <taxon>Pleionea</taxon>
    </lineage>
</organism>
<dbReference type="GO" id="GO:0005506">
    <property type="term" value="F:iron ion binding"/>
    <property type="evidence" value="ECO:0007669"/>
    <property type="project" value="InterPro"/>
</dbReference>
<dbReference type="InterPro" id="IPR050307">
    <property type="entry name" value="Sterol_Desaturase_Related"/>
</dbReference>
<dbReference type="InterPro" id="IPR006694">
    <property type="entry name" value="Fatty_acid_hydroxylase"/>
</dbReference>
<evidence type="ECO:0000256" key="2">
    <source>
        <dbReference type="ARBA" id="ARBA00022692"/>
    </source>
</evidence>
<dbReference type="AlphaFoldDB" id="A0A316G1T0"/>
<dbReference type="PANTHER" id="PTHR11863">
    <property type="entry name" value="STEROL DESATURASE"/>
    <property type="match status" value="1"/>
</dbReference>
<feature type="transmembrane region" description="Helical" evidence="5">
    <location>
        <begin position="25"/>
        <end position="43"/>
    </location>
</feature>
<comment type="caution">
    <text evidence="7">The sequence shown here is derived from an EMBL/GenBank/DDBJ whole genome shotgun (WGS) entry which is preliminary data.</text>
</comment>
<feature type="transmembrane region" description="Helical" evidence="5">
    <location>
        <begin position="177"/>
        <end position="198"/>
    </location>
</feature>
<feature type="transmembrane region" description="Helical" evidence="5">
    <location>
        <begin position="80"/>
        <end position="100"/>
    </location>
</feature>
<reference evidence="7 8" key="1">
    <citation type="submission" date="2018-05" db="EMBL/GenBank/DDBJ databases">
        <title>Genomic Encyclopedia of Type Strains, Phase IV (KMG-IV): sequencing the most valuable type-strain genomes for metagenomic binning, comparative biology and taxonomic classification.</title>
        <authorList>
            <person name="Goeker M."/>
        </authorList>
    </citation>
    <scope>NUCLEOTIDE SEQUENCE [LARGE SCALE GENOMIC DNA]</scope>
    <source>
        <strain evidence="7 8">DSM 25350</strain>
    </source>
</reference>
<dbReference type="EMBL" id="QGGU01000002">
    <property type="protein sequence ID" value="PWK53760.1"/>
    <property type="molecule type" value="Genomic_DNA"/>
</dbReference>
<keyword evidence="3 5" id="KW-1133">Transmembrane helix</keyword>
<dbReference type="RefSeq" id="WP_170115112.1">
    <property type="nucleotide sequence ID" value="NZ_QGGU01000002.1"/>
</dbReference>
<evidence type="ECO:0000256" key="4">
    <source>
        <dbReference type="ARBA" id="ARBA00023136"/>
    </source>
</evidence>
<keyword evidence="2 5" id="KW-0812">Transmembrane</keyword>
<evidence type="ECO:0000313" key="8">
    <source>
        <dbReference type="Proteomes" id="UP000245790"/>
    </source>
</evidence>
<dbReference type="Pfam" id="PF04116">
    <property type="entry name" value="FA_hydroxylase"/>
    <property type="match status" value="1"/>
</dbReference>
<feature type="transmembrane region" description="Helical" evidence="5">
    <location>
        <begin position="204"/>
        <end position="221"/>
    </location>
</feature>
<sequence>MSIFEPLSNSLYELSQYLFDAGQRIFALYLIGALVLALVVYLLRKESSSFRGFIKFLFPRKIWWAPSARQDYVLLVVNRIIRGVLLAPVILTMVPIALALTEVLEWAFGPIVPISETTWIVMSSFTVLLFVLDDLSRFILHFLLHKVPFLWEIHKVHHSAKVLTPLTIYRSHPIENYLFACRLAVAQGVAVGIGFYLFGTQLSVIELAGANIFVFVFNVMGSNLRHSHIWLSWGKRWEHWFISPAQHQIHHSDNPKHFDRNLGSALAIWDRMAGTLVLAHGCGRIRFGVGKNFTEHDTLTGLYWNPLKASGKKLYSMFSHKKVHQDSAPPNTTHQLD</sequence>
<dbReference type="Proteomes" id="UP000245790">
    <property type="component" value="Unassembled WGS sequence"/>
</dbReference>
<gene>
    <name evidence="7" type="ORF">C8D97_102149</name>
</gene>
<keyword evidence="8" id="KW-1185">Reference proteome</keyword>
<feature type="domain" description="Fatty acid hydroxylase" evidence="6">
    <location>
        <begin position="127"/>
        <end position="275"/>
    </location>
</feature>
<keyword evidence="4 5" id="KW-0472">Membrane</keyword>
<evidence type="ECO:0000256" key="3">
    <source>
        <dbReference type="ARBA" id="ARBA00022989"/>
    </source>
</evidence>
<dbReference type="GO" id="GO:0016491">
    <property type="term" value="F:oxidoreductase activity"/>
    <property type="evidence" value="ECO:0007669"/>
    <property type="project" value="InterPro"/>
</dbReference>
<evidence type="ECO:0000256" key="5">
    <source>
        <dbReference type="SAM" id="Phobius"/>
    </source>
</evidence>
<feature type="transmembrane region" description="Helical" evidence="5">
    <location>
        <begin position="106"/>
        <end position="132"/>
    </location>
</feature>
<dbReference type="GO" id="GO:0016020">
    <property type="term" value="C:membrane"/>
    <property type="evidence" value="ECO:0007669"/>
    <property type="project" value="UniProtKB-SubCell"/>
</dbReference>
<comment type="subcellular location">
    <subcellularLocation>
        <location evidence="1">Membrane</location>
    </subcellularLocation>
</comment>